<dbReference type="PROSITE" id="PS50192">
    <property type="entry name" value="T_SNARE"/>
    <property type="match status" value="1"/>
</dbReference>
<dbReference type="InterPro" id="IPR004089">
    <property type="entry name" value="MCPsignal_dom"/>
</dbReference>
<evidence type="ECO:0000256" key="7">
    <source>
        <dbReference type="SAM" id="SignalP"/>
    </source>
</evidence>
<dbReference type="GO" id="GO:0006935">
    <property type="term" value="P:chemotaxis"/>
    <property type="evidence" value="ECO:0007669"/>
    <property type="project" value="InterPro"/>
</dbReference>
<evidence type="ECO:0000259" key="8">
    <source>
        <dbReference type="PROSITE" id="PS50111"/>
    </source>
</evidence>
<keyword evidence="6" id="KW-0812">Transmembrane</keyword>
<dbReference type="PANTHER" id="PTHR32089">
    <property type="entry name" value="METHYL-ACCEPTING CHEMOTAXIS PROTEIN MCPB"/>
    <property type="match status" value="1"/>
</dbReference>
<evidence type="ECO:0000256" key="4">
    <source>
        <dbReference type="ARBA" id="ARBA00029447"/>
    </source>
</evidence>
<dbReference type="InterPro" id="IPR004090">
    <property type="entry name" value="Chemotax_Me-accpt_rcpt"/>
</dbReference>
<dbReference type="GO" id="GO:0004888">
    <property type="term" value="F:transmembrane signaling receptor activity"/>
    <property type="evidence" value="ECO:0007669"/>
    <property type="project" value="InterPro"/>
</dbReference>
<dbReference type="RefSeq" id="WP_090647892.1">
    <property type="nucleotide sequence ID" value="NZ_CBCRYE010000001.1"/>
</dbReference>
<evidence type="ECO:0000256" key="3">
    <source>
        <dbReference type="ARBA" id="ARBA00023224"/>
    </source>
</evidence>
<evidence type="ECO:0000259" key="9">
    <source>
        <dbReference type="PROSITE" id="PS50192"/>
    </source>
</evidence>
<dbReference type="AlphaFoldDB" id="A0A1G4RZU5"/>
<accession>A0A1G4RZU5</accession>
<dbReference type="STRING" id="260084.SAMN02927928_2299"/>
<keyword evidence="7" id="KW-0732">Signal</keyword>
<organism evidence="11 12">
    <name type="scientific">Asticcacaulis taihuensis</name>
    <dbReference type="NCBI Taxonomy" id="260084"/>
    <lineage>
        <taxon>Bacteria</taxon>
        <taxon>Pseudomonadati</taxon>
        <taxon>Pseudomonadota</taxon>
        <taxon>Alphaproteobacteria</taxon>
        <taxon>Caulobacterales</taxon>
        <taxon>Caulobacteraceae</taxon>
        <taxon>Asticcacaulis</taxon>
    </lineage>
</organism>
<keyword evidence="2" id="KW-0997">Cell inner membrane</keyword>
<dbReference type="SUPFAM" id="SSF58104">
    <property type="entry name" value="Methyl-accepting chemotaxis protein (MCP) signaling domain"/>
    <property type="match status" value="1"/>
</dbReference>
<keyword evidence="6" id="KW-1133">Transmembrane helix</keyword>
<gene>
    <name evidence="11" type="ORF">SAMN02927928_2299</name>
</gene>
<dbReference type="InterPro" id="IPR000727">
    <property type="entry name" value="T_SNARE_dom"/>
</dbReference>
<dbReference type="SMART" id="SM00304">
    <property type="entry name" value="HAMP"/>
    <property type="match status" value="1"/>
</dbReference>
<evidence type="ECO:0000256" key="5">
    <source>
        <dbReference type="PROSITE-ProRule" id="PRU00284"/>
    </source>
</evidence>
<evidence type="ECO:0000256" key="2">
    <source>
        <dbReference type="ARBA" id="ARBA00022519"/>
    </source>
</evidence>
<dbReference type="SMART" id="SM00283">
    <property type="entry name" value="MA"/>
    <property type="match status" value="1"/>
</dbReference>
<evidence type="ECO:0000256" key="6">
    <source>
        <dbReference type="SAM" id="Phobius"/>
    </source>
</evidence>
<dbReference type="PRINTS" id="PR00260">
    <property type="entry name" value="CHEMTRNSDUCR"/>
</dbReference>
<protein>
    <submittedName>
        <fullName evidence="11">Methyl-accepting chemotaxis protein</fullName>
    </submittedName>
</protein>
<name>A0A1G4RZU5_9CAUL</name>
<proteinExistence type="inferred from homology"/>
<evidence type="ECO:0000259" key="10">
    <source>
        <dbReference type="PROSITE" id="PS50885"/>
    </source>
</evidence>
<evidence type="ECO:0000256" key="1">
    <source>
        <dbReference type="ARBA" id="ARBA00004429"/>
    </source>
</evidence>
<dbReference type="PROSITE" id="PS50885">
    <property type="entry name" value="HAMP"/>
    <property type="match status" value="1"/>
</dbReference>
<dbReference type="SUPFAM" id="SSF158472">
    <property type="entry name" value="HAMP domain-like"/>
    <property type="match status" value="1"/>
</dbReference>
<keyword evidence="6" id="KW-0472">Membrane</keyword>
<keyword evidence="3 5" id="KW-0807">Transducer</keyword>
<dbReference type="PROSITE" id="PS50111">
    <property type="entry name" value="CHEMOTAXIS_TRANSDUC_2"/>
    <property type="match status" value="1"/>
</dbReference>
<dbReference type="GO" id="GO:0005886">
    <property type="term" value="C:plasma membrane"/>
    <property type="evidence" value="ECO:0007669"/>
    <property type="project" value="UniProtKB-SubCell"/>
</dbReference>
<dbReference type="OrthoDB" id="7172125at2"/>
<evidence type="ECO:0000313" key="12">
    <source>
        <dbReference type="Proteomes" id="UP000199150"/>
    </source>
</evidence>
<feature type="signal peptide" evidence="7">
    <location>
        <begin position="1"/>
        <end position="20"/>
    </location>
</feature>
<dbReference type="Pfam" id="PF00672">
    <property type="entry name" value="HAMP"/>
    <property type="match status" value="1"/>
</dbReference>
<dbReference type="Gene3D" id="6.10.340.10">
    <property type="match status" value="1"/>
</dbReference>
<keyword evidence="12" id="KW-1185">Reference proteome</keyword>
<reference evidence="12" key="1">
    <citation type="submission" date="2016-10" db="EMBL/GenBank/DDBJ databases">
        <authorList>
            <person name="Varghese N."/>
            <person name="Submissions S."/>
        </authorList>
    </citation>
    <scope>NUCLEOTIDE SEQUENCE [LARGE SCALE GENOMIC DNA]</scope>
    <source>
        <strain evidence="12">CGMCC 1.3431</strain>
    </source>
</reference>
<dbReference type="Proteomes" id="UP000199150">
    <property type="component" value="Unassembled WGS sequence"/>
</dbReference>
<sequence length="557" mass="59677">MTIKARILALVACFALMAAAITGLGLMTINDYNHMLQSADRAQDNAYNGEHLNRLVTGVVMDSRGVYMSKDTAEASKFADGVDKQLDDIDSLMKSWKAGMKAGELPEFAAVETKANEFITLRRELARLGREATPADASALGNNDANRENRKAFQATIDAMVKHIKSDVTASKADMAKYKQTRVWQFLLMAATGTLLLVAASLWVAVRSISRPLHHVTDSVMRISEGAYDTAVPDAKGRDEISSLWRSIRTLRDRALEGETLKAHQQEEEMRIAENMRDERNRIATEFEHSMGELARRFAASSRTVADSAKSLTHAADDAAARVQSVNTAAVDAANNVQSVAAATEELSASVNEINEQVTRTSQVTRTAVEEAAKTEAAIQTLSTAAQQIGEVINLIQAIAAQTNLLALNATIESARAGEAGKGFAVVASEVKQLAQQTAKATDDIRNKIGEIQSATNETVSSIDTIVKTIEQIGGLTTAIAASVEQQGYATQEIASNTNRAADGTREVTGHMAGVGDAASQTGEAAQALLGLSSDLETRSEDLQHEVMAFVGRLRAA</sequence>
<feature type="domain" description="T-SNARE coiled-coil homology" evidence="9">
    <location>
        <begin position="453"/>
        <end position="515"/>
    </location>
</feature>
<dbReference type="Pfam" id="PF00015">
    <property type="entry name" value="MCPsignal"/>
    <property type="match status" value="1"/>
</dbReference>
<keyword evidence="2" id="KW-1003">Cell membrane</keyword>
<dbReference type="EMBL" id="FMTS01000003">
    <property type="protein sequence ID" value="SCW62380.1"/>
    <property type="molecule type" value="Genomic_DNA"/>
</dbReference>
<evidence type="ECO:0000313" key="11">
    <source>
        <dbReference type="EMBL" id="SCW62380.1"/>
    </source>
</evidence>
<dbReference type="Gene3D" id="1.10.287.950">
    <property type="entry name" value="Methyl-accepting chemotaxis protein"/>
    <property type="match status" value="1"/>
</dbReference>
<dbReference type="PANTHER" id="PTHR32089:SF112">
    <property type="entry name" value="LYSOZYME-LIKE PROTEIN-RELATED"/>
    <property type="match status" value="1"/>
</dbReference>
<dbReference type="InterPro" id="IPR003660">
    <property type="entry name" value="HAMP_dom"/>
</dbReference>
<dbReference type="CDD" id="cd06225">
    <property type="entry name" value="HAMP"/>
    <property type="match status" value="1"/>
</dbReference>
<comment type="similarity">
    <text evidence="4">Belongs to the methyl-accepting chemotaxis (MCP) protein family.</text>
</comment>
<feature type="chain" id="PRO_5011688874" evidence="7">
    <location>
        <begin position="21"/>
        <end position="557"/>
    </location>
</feature>
<feature type="transmembrane region" description="Helical" evidence="6">
    <location>
        <begin position="183"/>
        <end position="206"/>
    </location>
</feature>
<comment type="subcellular location">
    <subcellularLocation>
        <location evidence="1">Cell inner membrane</location>
        <topology evidence="1">Multi-pass membrane protein</topology>
    </subcellularLocation>
</comment>
<feature type="domain" description="HAMP" evidence="10">
    <location>
        <begin position="207"/>
        <end position="260"/>
    </location>
</feature>
<feature type="domain" description="Methyl-accepting transducer" evidence="8">
    <location>
        <begin position="287"/>
        <end position="537"/>
    </location>
</feature>
<dbReference type="GO" id="GO:0007165">
    <property type="term" value="P:signal transduction"/>
    <property type="evidence" value="ECO:0007669"/>
    <property type="project" value="UniProtKB-KW"/>
</dbReference>